<dbReference type="InterPro" id="IPR057996">
    <property type="entry name" value="K52_C"/>
</dbReference>
<keyword evidence="5" id="KW-1185">Reference proteome</keyword>
<feature type="domain" description="Right handed beta helix" evidence="2">
    <location>
        <begin position="460"/>
        <end position="616"/>
    </location>
</feature>
<dbReference type="SMART" id="SM00710">
    <property type="entry name" value="PbH1"/>
    <property type="match status" value="8"/>
</dbReference>
<gene>
    <name evidence="4" type="ORF">IC614_03090</name>
</gene>
<dbReference type="InterPro" id="IPR011050">
    <property type="entry name" value="Pectin_lyase_fold/virulence"/>
</dbReference>
<accession>A0A7T2GKP2</accession>
<protein>
    <submittedName>
        <fullName evidence="4">Right-handed parallel beta-helix repeat-containing protein</fullName>
    </submittedName>
</protein>
<dbReference type="KEGG" id="sflv:IC614_03090"/>
<evidence type="ECO:0000259" key="1">
    <source>
        <dbReference type="Pfam" id="PF05048"/>
    </source>
</evidence>
<dbReference type="SUPFAM" id="SSF51126">
    <property type="entry name" value="Pectin lyase-like"/>
    <property type="match status" value="2"/>
</dbReference>
<dbReference type="InterPro" id="IPR007742">
    <property type="entry name" value="NosD_dom"/>
</dbReference>
<feature type="domain" description="Depolymerase 2 capsule K5-specific C-terminal" evidence="3">
    <location>
        <begin position="639"/>
        <end position="706"/>
    </location>
</feature>
<evidence type="ECO:0000313" key="5">
    <source>
        <dbReference type="Proteomes" id="UP000594873"/>
    </source>
</evidence>
<dbReference type="SUPFAM" id="SSF51327">
    <property type="entry name" value="Head-binding domain of phage P22 tailspike protein"/>
    <property type="match status" value="1"/>
</dbReference>
<reference evidence="4 5" key="1">
    <citation type="submission" date="2020-11" db="EMBL/GenBank/DDBJ databases">
        <title>Genome seq and assembly of Sphingosinicella sp.</title>
        <authorList>
            <person name="Chhetri G."/>
        </authorList>
    </citation>
    <scope>NUCLEOTIDE SEQUENCE [LARGE SCALE GENOMIC DNA]</scope>
    <source>
        <strain evidence="4 5">UDD2</strain>
    </source>
</reference>
<evidence type="ECO:0000259" key="2">
    <source>
        <dbReference type="Pfam" id="PF13229"/>
    </source>
</evidence>
<dbReference type="InterPro" id="IPR039448">
    <property type="entry name" value="Beta_helix"/>
</dbReference>
<dbReference type="InterPro" id="IPR012334">
    <property type="entry name" value="Pectin_lyas_fold"/>
</dbReference>
<dbReference type="Pfam" id="PF05048">
    <property type="entry name" value="NosD"/>
    <property type="match status" value="1"/>
</dbReference>
<dbReference type="EMBL" id="CP065592">
    <property type="protein sequence ID" value="QPQ55602.1"/>
    <property type="molecule type" value="Genomic_DNA"/>
</dbReference>
<dbReference type="Proteomes" id="UP000594873">
    <property type="component" value="Chromosome"/>
</dbReference>
<dbReference type="Gene3D" id="2.160.20.10">
    <property type="entry name" value="Single-stranded right-handed beta-helix, Pectin lyase-like"/>
    <property type="match status" value="2"/>
</dbReference>
<name>A0A7T2GKP2_9SPHN</name>
<proteinExistence type="predicted"/>
<dbReference type="Gene3D" id="2.170.14.10">
    <property type="entry name" value="Phage P22 tailspike-like, N-terminal domain"/>
    <property type="match status" value="1"/>
</dbReference>
<evidence type="ECO:0000259" key="3">
    <source>
        <dbReference type="Pfam" id="PF25692"/>
    </source>
</evidence>
<dbReference type="InterPro" id="IPR006626">
    <property type="entry name" value="PbH1"/>
</dbReference>
<organism evidence="4 5">
    <name type="scientific">Allosphingosinicella flava</name>
    <dbReference type="NCBI Taxonomy" id="2771430"/>
    <lineage>
        <taxon>Bacteria</taxon>
        <taxon>Pseudomonadati</taxon>
        <taxon>Pseudomonadota</taxon>
        <taxon>Alphaproteobacteria</taxon>
        <taxon>Sphingomonadales</taxon>
        <taxon>Sphingomonadaceae</taxon>
        <taxon>Allosphingosinicella</taxon>
    </lineage>
</organism>
<dbReference type="Pfam" id="PF13229">
    <property type="entry name" value="Beta_helix"/>
    <property type="match status" value="1"/>
</dbReference>
<dbReference type="AlphaFoldDB" id="A0A7T2GKP2"/>
<feature type="domain" description="Periplasmic copper-binding protein NosD beta helix" evidence="1">
    <location>
        <begin position="223"/>
        <end position="350"/>
    </location>
</feature>
<dbReference type="Pfam" id="PF25692">
    <property type="entry name" value="Phage_depo_C"/>
    <property type="match status" value="1"/>
</dbReference>
<evidence type="ECO:0000313" key="4">
    <source>
        <dbReference type="EMBL" id="QPQ55602.1"/>
    </source>
</evidence>
<sequence>MSRVDAPYPLFTGLDNRLLDNGYVWFGVENGDPQVDPVPVFADAEFTIPLSQPLRTKAGVLSDGDAPVSAYIDGPYSIRVRNSAMVQVYYQASAVNLGLQLAGPNGAAAVGFLQAGTGAVLRTVQDKEREIVAAKDFGASTSATPAENVNAIQKALNTGKDVYLEELYSTNSPVLSAAEGQRIFGRGYSSGIVCTGANTNSIAIAVTHDHFVVENLRITPGTTVSSLFHGWGVAINANRCIVRGNFFKGMRRGGVILNSCNNCTVTGNIFTDSVVAQDGSETQGQMGYDIYLYGTSSYNIVTGNECVSRCGVGIGLQNVEIGKSMFGNIVSENVVRNHPCYGIMLYLSSSGIGVPGDRVDDMIITSNVVTDISGSVLTDGVTLFYGAGIYIQGADNFACSNNMVLRTNTDQSKPRSGSDVPAAIGISGFARGSVVGNVIDECHHGIAVINGSFDLPVGDGTTISANQIDGVRKSGIYLASANSATITGNRIKSAPGNTDRGIAILQGGALAMGPFQIANNFINGFGSSLEANTSSGSTVGAVILQGNKFREFATYGAYIKADEATLIGNDVASSAGVGGVVIGPTVLRGTVTGNIINMPVGTALEDSGPATSIYDNMIVAGTLTGYPALLANSATPSLAGRRFVANYNTTTITGFTGGKEGQTVVLTAEAAFTIQHGPTLILRDAVNRAMTVGQAMELMYSNSRWREI</sequence>
<dbReference type="InterPro" id="IPR036730">
    <property type="entry name" value="P22_tailspike_N_sf"/>
</dbReference>